<dbReference type="Pfam" id="PF00494">
    <property type="entry name" value="SQS_PSY"/>
    <property type="match status" value="1"/>
</dbReference>
<dbReference type="SUPFAM" id="SSF48576">
    <property type="entry name" value="Terpenoid synthases"/>
    <property type="match status" value="1"/>
</dbReference>
<keyword evidence="2" id="KW-1185">Reference proteome</keyword>
<dbReference type="InterPro" id="IPR002060">
    <property type="entry name" value="Squ/phyt_synthse"/>
</dbReference>
<dbReference type="Gene3D" id="1.10.600.10">
    <property type="entry name" value="Farnesyl Diphosphate Synthase"/>
    <property type="match status" value="1"/>
</dbReference>
<dbReference type="Proteomes" id="UP001595629">
    <property type="component" value="Unassembled WGS sequence"/>
</dbReference>
<protein>
    <submittedName>
        <fullName evidence="1">Squalene/phytoene synthase family protein</fullName>
    </submittedName>
</protein>
<evidence type="ECO:0000313" key="2">
    <source>
        <dbReference type="Proteomes" id="UP001595629"/>
    </source>
</evidence>
<comment type="caution">
    <text evidence="1">The sequence shown here is derived from an EMBL/GenBank/DDBJ whole genome shotgun (WGS) entry which is preliminary data.</text>
</comment>
<gene>
    <name evidence="1" type="ORF">ACFORG_14045</name>
</gene>
<reference evidence="2" key="1">
    <citation type="journal article" date="2019" name="Int. J. Syst. Evol. Microbiol.">
        <title>The Global Catalogue of Microorganisms (GCM) 10K type strain sequencing project: providing services to taxonomists for standard genome sequencing and annotation.</title>
        <authorList>
            <consortium name="The Broad Institute Genomics Platform"/>
            <consortium name="The Broad Institute Genome Sequencing Center for Infectious Disease"/>
            <person name="Wu L."/>
            <person name="Ma J."/>
        </authorList>
    </citation>
    <scope>NUCLEOTIDE SEQUENCE [LARGE SCALE GENOMIC DNA]</scope>
    <source>
        <strain evidence="2">KCTC 42911</strain>
    </source>
</reference>
<name>A0ABV7TL29_9RHOB</name>
<dbReference type="InterPro" id="IPR008949">
    <property type="entry name" value="Isoprenoid_synthase_dom_sf"/>
</dbReference>
<dbReference type="EMBL" id="JBHRXI010000015">
    <property type="protein sequence ID" value="MFC3614888.1"/>
    <property type="molecule type" value="Genomic_DNA"/>
</dbReference>
<evidence type="ECO:0000313" key="1">
    <source>
        <dbReference type="EMBL" id="MFC3614888.1"/>
    </source>
</evidence>
<proteinExistence type="predicted"/>
<sequence length="256" mass="28080">MSETLAACAELVQRADPERFRAAMAAHVSARRVLFPLYAMNVEVSRAPWVTAEPMIAEMRLQWWRDAIGEIAAGGPVRRHEVVTPLAEAVAPDRAEVLDGYVEARRWDIYRDAFEDEAAFSDHIDRVSGSLMWVAAASLGQADEAVVRDFGWATGVARWLKAIPDLEARGRIPLLDGTEAGVCRLAEEALDRLARARGRRDAVSAEARPALISGWQAEHLLRQAAREPARVAAGTLEMGAFRSAAALMRVAATGRW</sequence>
<accession>A0ABV7TL29</accession>
<dbReference type="RefSeq" id="WP_386736166.1">
    <property type="nucleotide sequence ID" value="NZ_JBHRXI010000015.1"/>
</dbReference>
<organism evidence="1 2">
    <name type="scientific">Lutimaribacter marinistellae</name>
    <dbReference type="NCBI Taxonomy" id="1820329"/>
    <lineage>
        <taxon>Bacteria</taxon>
        <taxon>Pseudomonadati</taxon>
        <taxon>Pseudomonadota</taxon>
        <taxon>Alphaproteobacteria</taxon>
        <taxon>Rhodobacterales</taxon>
        <taxon>Roseobacteraceae</taxon>
        <taxon>Lutimaribacter</taxon>
    </lineage>
</organism>